<organism evidence="5 6">
    <name type="scientific">Durusdinium trenchii</name>
    <dbReference type="NCBI Taxonomy" id="1381693"/>
    <lineage>
        <taxon>Eukaryota</taxon>
        <taxon>Sar</taxon>
        <taxon>Alveolata</taxon>
        <taxon>Dinophyceae</taxon>
        <taxon>Suessiales</taxon>
        <taxon>Symbiodiniaceae</taxon>
        <taxon>Durusdinium</taxon>
    </lineage>
</organism>
<comment type="subcellular location">
    <subcellularLocation>
        <location evidence="1">Secreted</location>
    </subcellularLocation>
</comment>
<sequence>MATPESSDWIMIEKEVDETGHGQTGLAVDAELDLCFICDCTGSMGQYIKAAQENIQSIVTKISGHGAKVRFGLISYRDHPPQDSTFVTQCHPFTENLETMRQYVDTMRANGGGDGPEAVTAALFEALSLPWRPNATKICVLIADAPPHGLEPSGDGFPNGDPDGRDPLEILRDMATLGITVYTVGCEPALGAYHFARDFLCNVAEVTGGQAVALSSAAMLADVIINGSAEEIGLSKLQRQVEEEVLKVQTEARSAGHNISTEASVTAAVASLQARGLTSVQMETDGRMTNTTKPCWGNVLEKKSLAKVKEELGKFAATVPSAEILPSCLRSARLPGPSMPRGYAGASAPPVLSGLSAPTSAKTNLLKTDLISGEQVSRIVQRAQCQNRLL</sequence>
<dbReference type="InterPro" id="IPR052969">
    <property type="entry name" value="Thr-specific_kinase-like"/>
</dbReference>
<dbReference type="EMBL" id="CAXAMN010001102">
    <property type="protein sequence ID" value="CAK8992228.1"/>
    <property type="molecule type" value="Genomic_DNA"/>
</dbReference>
<feature type="domain" description="VWFA" evidence="4">
    <location>
        <begin position="33"/>
        <end position="241"/>
    </location>
</feature>
<dbReference type="SUPFAM" id="SSF53300">
    <property type="entry name" value="vWA-like"/>
    <property type="match status" value="1"/>
</dbReference>
<evidence type="ECO:0000256" key="3">
    <source>
        <dbReference type="ARBA" id="ARBA00022729"/>
    </source>
</evidence>
<dbReference type="CDD" id="cd00198">
    <property type="entry name" value="vWFA"/>
    <property type="match status" value="1"/>
</dbReference>
<dbReference type="Pfam" id="PF25106">
    <property type="entry name" value="VWA_4"/>
    <property type="match status" value="1"/>
</dbReference>
<keyword evidence="3" id="KW-0732">Signal</keyword>
<keyword evidence="2" id="KW-0964">Secreted</keyword>
<dbReference type="SMART" id="SM00327">
    <property type="entry name" value="VWA"/>
    <property type="match status" value="1"/>
</dbReference>
<dbReference type="Gene3D" id="3.40.50.410">
    <property type="entry name" value="von Willebrand factor, type A domain"/>
    <property type="match status" value="1"/>
</dbReference>
<dbReference type="Proteomes" id="UP001642484">
    <property type="component" value="Unassembled WGS sequence"/>
</dbReference>
<dbReference type="PROSITE" id="PS50234">
    <property type="entry name" value="VWFA"/>
    <property type="match status" value="1"/>
</dbReference>
<dbReference type="InterPro" id="IPR056861">
    <property type="entry name" value="HMCN1-like_VWA"/>
</dbReference>
<evidence type="ECO:0000259" key="4">
    <source>
        <dbReference type="PROSITE" id="PS50234"/>
    </source>
</evidence>
<comment type="caution">
    <text evidence="5">The sequence shown here is derived from an EMBL/GenBank/DDBJ whole genome shotgun (WGS) entry which is preliminary data.</text>
</comment>
<evidence type="ECO:0000313" key="6">
    <source>
        <dbReference type="Proteomes" id="UP001642484"/>
    </source>
</evidence>
<reference evidence="5 6" key="1">
    <citation type="submission" date="2024-02" db="EMBL/GenBank/DDBJ databases">
        <authorList>
            <person name="Chen Y."/>
            <person name="Shah S."/>
            <person name="Dougan E. K."/>
            <person name="Thang M."/>
            <person name="Chan C."/>
        </authorList>
    </citation>
    <scope>NUCLEOTIDE SEQUENCE [LARGE SCALE GENOMIC DNA]</scope>
</reference>
<name>A0ABP0HQZ1_9DINO</name>
<dbReference type="InterPro" id="IPR002035">
    <property type="entry name" value="VWF_A"/>
</dbReference>
<dbReference type="InterPro" id="IPR036465">
    <property type="entry name" value="vWFA_dom_sf"/>
</dbReference>
<proteinExistence type="predicted"/>
<keyword evidence="6" id="KW-1185">Reference proteome</keyword>
<protein>
    <recommendedName>
        <fullName evidence="4">VWFA domain-containing protein</fullName>
    </recommendedName>
</protein>
<gene>
    <name evidence="5" type="ORF">CCMP2556_LOCUS2778</name>
</gene>
<accession>A0ABP0HQZ1</accession>
<evidence type="ECO:0000313" key="5">
    <source>
        <dbReference type="EMBL" id="CAK8992228.1"/>
    </source>
</evidence>
<dbReference type="PANTHER" id="PTHR47763">
    <property type="entry name" value="ALPHA-PROTEIN KINASE VWKA"/>
    <property type="match status" value="1"/>
</dbReference>
<dbReference type="PANTHER" id="PTHR47763:SF1">
    <property type="entry name" value="DUF659 DOMAIN-CONTAINING PROTEIN"/>
    <property type="match status" value="1"/>
</dbReference>
<evidence type="ECO:0000256" key="1">
    <source>
        <dbReference type="ARBA" id="ARBA00004613"/>
    </source>
</evidence>
<evidence type="ECO:0000256" key="2">
    <source>
        <dbReference type="ARBA" id="ARBA00022525"/>
    </source>
</evidence>